<gene>
    <name evidence="3" type="ORF">Fcan01_18317</name>
</gene>
<feature type="region of interest" description="Disordered" evidence="1">
    <location>
        <begin position="142"/>
        <end position="189"/>
    </location>
</feature>
<dbReference type="Proteomes" id="UP000198287">
    <property type="component" value="Unassembled WGS sequence"/>
</dbReference>
<sequence length="373" mass="42096">MNKPPKGDLEDLLVWVSAPHREPHRPSRKLSAPHREPHQPSLKLSAPHREPHQQKPKTQRTTPRTTPAKVENPAHHTAIHTGCGSRCGSCFVVVVTTGQNSSPKMVLTTFGPQSSELQNVLLDYLLEDAIPVQFEHINEPHLRASAPHREPQLRTSAPHREPQLRTSAPHREPHQQKPKTQRTTPRSTPGVVRGVVRCAYFANQWCADPQISKCVHAAAVQPVKIGSGENMTGESERRELRQRFRKEYLGLLVQKGNEKKAFHQFQQGDIVLVGCDNRKRLDWPMGRIVELIPGRDGVCRVGKVKTASGILTRPVQRLFPLEISSARDQEEKVNVIKAPRKLQQQRVIQPVMTEQILQTKSGRTVKKPARYTQ</sequence>
<feature type="compositionally biased region" description="Basic and acidic residues" evidence="1">
    <location>
        <begin position="142"/>
        <end position="175"/>
    </location>
</feature>
<evidence type="ECO:0000256" key="1">
    <source>
        <dbReference type="SAM" id="MobiDB-lite"/>
    </source>
</evidence>
<feature type="domain" description="DUF5641" evidence="2">
    <location>
        <begin position="239"/>
        <end position="321"/>
    </location>
</feature>
<dbReference type="InterPro" id="IPR040676">
    <property type="entry name" value="DUF5641"/>
</dbReference>
<dbReference type="EMBL" id="LNIX01000014">
    <property type="protein sequence ID" value="OXA47065.1"/>
    <property type="molecule type" value="Genomic_DNA"/>
</dbReference>
<comment type="caution">
    <text evidence="3">The sequence shown here is derived from an EMBL/GenBank/DDBJ whole genome shotgun (WGS) entry which is preliminary data.</text>
</comment>
<evidence type="ECO:0000313" key="3">
    <source>
        <dbReference type="EMBL" id="OXA47065.1"/>
    </source>
</evidence>
<name>A0A226DNE9_FOLCA</name>
<protein>
    <recommendedName>
        <fullName evidence="2">DUF5641 domain-containing protein</fullName>
    </recommendedName>
</protein>
<dbReference type="Pfam" id="PF18701">
    <property type="entry name" value="DUF5641"/>
    <property type="match status" value="1"/>
</dbReference>
<evidence type="ECO:0000259" key="2">
    <source>
        <dbReference type="Pfam" id="PF18701"/>
    </source>
</evidence>
<dbReference type="AlphaFoldDB" id="A0A226DNE9"/>
<keyword evidence="4" id="KW-1185">Reference proteome</keyword>
<organism evidence="3 4">
    <name type="scientific">Folsomia candida</name>
    <name type="common">Springtail</name>
    <dbReference type="NCBI Taxonomy" id="158441"/>
    <lineage>
        <taxon>Eukaryota</taxon>
        <taxon>Metazoa</taxon>
        <taxon>Ecdysozoa</taxon>
        <taxon>Arthropoda</taxon>
        <taxon>Hexapoda</taxon>
        <taxon>Collembola</taxon>
        <taxon>Entomobryomorpha</taxon>
        <taxon>Isotomoidea</taxon>
        <taxon>Isotomidae</taxon>
        <taxon>Proisotominae</taxon>
        <taxon>Folsomia</taxon>
    </lineage>
</organism>
<dbReference type="OrthoDB" id="5967017at2759"/>
<feature type="region of interest" description="Disordered" evidence="1">
    <location>
        <begin position="1"/>
        <end position="73"/>
    </location>
</feature>
<dbReference type="PANTHER" id="PTHR47331">
    <property type="entry name" value="PHD-TYPE DOMAIN-CONTAINING PROTEIN"/>
    <property type="match status" value="1"/>
</dbReference>
<proteinExistence type="predicted"/>
<reference evidence="3 4" key="1">
    <citation type="submission" date="2015-12" db="EMBL/GenBank/DDBJ databases">
        <title>The genome of Folsomia candida.</title>
        <authorList>
            <person name="Faddeeva A."/>
            <person name="Derks M.F."/>
            <person name="Anvar Y."/>
            <person name="Smit S."/>
            <person name="Van Straalen N."/>
            <person name="Roelofs D."/>
        </authorList>
    </citation>
    <scope>NUCLEOTIDE SEQUENCE [LARGE SCALE GENOMIC DNA]</scope>
    <source>
        <strain evidence="3 4">VU population</strain>
        <tissue evidence="3">Whole body</tissue>
    </source>
</reference>
<evidence type="ECO:0000313" key="4">
    <source>
        <dbReference type="Proteomes" id="UP000198287"/>
    </source>
</evidence>
<accession>A0A226DNE9</accession>